<evidence type="ECO:0000313" key="4">
    <source>
        <dbReference type="Proteomes" id="UP000298225"/>
    </source>
</evidence>
<dbReference type="InterPro" id="IPR016291">
    <property type="entry name" value="Isochorismatase"/>
</dbReference>
<dbReference type="PRINTS" id="PR01398">
    <property type="entry name" value="ISCHRISMTASE"/>
</dbReference>
<dbReference type="InterPro" id="IPR050272">
    <property type="entry name" value="Isochorismatase-like_hydrls"/>
</dbReference>
<gene>
    <name evidence="3" type="ORF">E4K66_09210</name>
</gene>
<dbReference type="PANTHER" id="PTHR43540">
    <property type="entry name" value="PEROXYUREIDOACRYLATE/UREIDOACRYLATE AMIDOHYDROLASE-RELATED"/>
    <property type="match status" value="1"/>
</dbReference>
<dbReference type="Proteomes" id="UP000298225">
    <property type="component" value="Unassembled WGS sequence"/>
</dbReference>
<proteinExistence type="predicted"/>
<evidence type="ECO:0000256" key="1">
    <source>
        <dbReference type="ARBA" id="ARBA00022801"/>
    </source>
</evidence>
<dbReference type="InterPro" id="IPR000868">
    <property type="entry name" value="Isochorismatase-like_dom"/>
</dbReference>
<dbReference type="Pfam" id="PF00857">
    <property type="entry name" value="Isochorismatase"/>
    <property type="match status" value="1"/>
</dbReference>
<feature type="domain" description="Isochorismatase-like" evidence="2">
    <location>
        <begin position="64"/>
        <end position="236"/>
    </location>
</feature>
<dbReference type="InterPro" id="IPR036380">
    <property type="entry name" value="Isochorismatase-like_sf"/>
</dbReference>
<comment type="caution">
    <text evidence="3">The sequence shown here is derived from an EMBL/GenBank/DDBJ whole genome shotgun (WGS) entry which is preliminary data.</text>
</comment>
<keyword evidence="1" id="KW-0378">Hydrolase</keyword>
<dbReference type="AlphaFoldDB" id="A0A4Y9LDL2"/>
<reference evidence="3 4" key="1">
    <citation type="submission" date="2019-03" db="EMBL/GenBank/DDBJ databases">
        <title>Bradyrhizobium strains diversity isolated from Chamaecrista fasciculata.</title>
        <authorList>
            <person name="Urquiaga M.C.O."/>
            <person name="Hungria M."/>
            <person name="Delamuta J.R.M."/>
        </authorList>
    </citation>
    <scope>NUCLEOTIDE SEQUENCE [LARGE SCALE GENOMIC DNA]</scope>
    <source>
        <strain evidence="3 4">CNPSo 3424</strain>
    </source>
</reference>
<dbReference type="PANTHER" id="PTHR43540:SF3">
    <property type="entry name" value="ENTEROBACTIN SYNTHASE COMPONENT B"/>
    <property type="match status" value="1"/>
</dbReference>
<evidence type="ECO:0000259" key="2">
    <source>
        <dbReference type="Pfam" id="PF00857"/>
    </source>
</evidence>
<dbReference type="GO" id="GO:0008908">
    <property type="term" value="F:isochorismatase activity"/>
    <property type="evidence" value="ECO:0007669"/>
    <property type="project" value="InterPro"/>
</dbReference>
<protein>
    <submittedName>
        <fullName evidence="3">Isochorismatase family protein</fullName>
    </submittedName>
</protein>
<accession>A0A4Y9LDL2</accession>
<keyword evidence="4" id="KW-1185">Reference proteome</keyword>
<dbReference type="EMBL" id="SPQU01000003">
    <property type="protein sequence ID" value="TFV40996.1"/>
    <property type="molecule type" value="Genomic_DNA"/>
</dbReference>
<dbReference type="OrthoDB" id="9807387at2"/>
<name>A0A4Y9LDL2_9BRAD</name>
<evidence type="ECO:0000313" key="3">
    <source>
        <dbReference type="EMBL" id="TFV40996.1"/>
    </source>
</evidence>
<sequence length="249" mass="27229">MHSRRRRSARSAARCCVSSFASNFSKPYRRRSDVGLPRIANYNLPTVAEIPAARARWAFDPGRAALLIHDMQNYFVGAFVPDASPITPVIANIARLKAAASAAGMPVLYTAQTGNQDRRDRGLQADLWGAGMSNTPDHQPIIDPLRPTAGDIVFVKHRYSAFQMSNLAHVMQVRGRDQLVISGIYAHIGCLMTAGEAFQRDIKPFFAADAVADFSRERHEMALDYVAATCGIPLSVDALVSAMERRAAA</sequence>
<dbReference type="SUPFAM" id="SSF52499">
    <property type="entry name" value="Isochorismatase-like hydrolases"/>
    <property type="match status" value="1"/>
</dbReference>
<organism evidence="3 4">
    <name type="scientific">Bradyrhizobium frederickii</name>
    <dbReference type="NCBI Taxonomy" id="2560054"/>
    <lineage>
        <taxon>Bacteria</taxon>
        <taxon>Pseudomonadati</taxon>
        <taxon>Pseudomonadota</taxon>
        <taxon>Alphaproteobacteria</taxon>
        <taxon>Hyphomicrobiales</taxon>
        <taxon>Nitrobacteraceae</taxon>
        <taxon>Bradyrhizobium</taxon>
    </lineage>
</organism>
<dbReference type="Gene3D" id="3.40.50.850">
    <property type="entry name" value="Isochorismatase-like"/>
    <property type="match status" value="1"/>
</dbReference>